<dbReference type="InterPro" id="IPR004176">
    <property type="entry name" value="Clp_R_N"/>
</dbReference>
<evidence type="ECO:0000256" key="1">
    <source>
        <dbReference type="PROSITE-ProRule" id="PRU01251"/>
    </source>
</evidence>
<comment type="caution">
    <text evidence="3">The sequence shown here is derived from an EMBL/GenBank/DDBJ whole genome shotgun (WGS) entry which is preliminary data.</text>
</comment>
<dbReference type="EMBL" id="BNDY01000017">
    <property type="protein sequence ID" value="GHI41286.1"/>
    <property type="molecule type" value="Genomic_DNA"/>
</dbReference>
<reference evidence="3" key="1">
    <citation type="submission" date="2024-05" db="EMBL/GenBank/DDBJ databases">
        <title>Whole genome shotgun sequence of Streptomyces violascens NBRC 12920.</title>
        <authorList>
            <person name="Komaki H."/>
            <person name="Tamura T."/>
        </authorList>
    </citation>
    <scope>NUCLEOTIDE SEQUENCE</scope>
    <source>
        <strain evidence="3">NBRC 12920</strain>
    </source>
</reference>
<sequence>MFEFFTERAKRAIVASQDEALALGHDFIGTEHILLGLAGTDDSTAWDALTARGVEVDRARRETVRILEAAGVPSTGGQPAKDALASIGIDVEEIKRQADSTFGPGAFQYPRPAYTPRAKKVLEATLREAKALGHDRFGTEHMLLGLLAAGDGGRGLEVLAALGTDPAGLRAEVLSRVAPDHV</sequence>
<keyword evidence="4" id="KW-1185">Reference proteome</keyword>
<protein>
    <recommendedName>
        <fullName evidence="2">Clp R domain-containing protein</fullName>
    </recommendedName>
</protein>
<dbReference type="SUPFAM" id="SSF81923">
    <property type="entry name" value="Double Clp-N motif"/>
    <property type="match status" value="2"/>
</dbReference>
<keyword evidence="1" id="KW-0677">Repeat</keyword>
<dbReference type="PROSITE" id="PS51903">
    <property type="entry name" value="CLP_R"/>
    <property type="match status" value="1"/>
</dbReference>
<dbReference type="RefSeq" id="WP_189966590.1">
    <property type="nucleotide sequence ID" value="NZ_BMUA01000016.1"/>
</dbReference>
<evidence type="ECO:0000259" key="2">
    <source>
        <dbReference type="PROSITE" id="PS51903"/>
    </source>
</evidence>
<evidence type="ECO:0000313" key="3">
    <source>
        <dbReference type="EMBL" id="GHI41286.1"/>
    </source>
</evidence>
<dbReference type="Gene3D" id="1.10.1780.10">
    <property type="entry name" value="Clp, N-terminal domain"/>
    <property type="match status" value="2"/>
</dbReference>
<dbReference type="Proteomes" id="UP001050808">
    <property type="component" value="Unassembled WGS sequence"/>
</dbReference>
<gene>
    <name evidence="3" type="ORF">Sviol_56940</name>
</gene>
<proteinExistence type="predicted"/>
<feature type="domain" description="Clp R" evidence="2">
    <location>
        <begin position="2"/>
        <end position="180"/>
    </location>
</feature>
<dbReference type="PANTHER" id="PTHR47016:SF5">
    <property type="entry name" value="CLP DOMAIN SUPERFAMILY PROTEIN"/>
    <property type="match status" value="1"/>
</dbReference>
<organism evidence="3 4">
    <name type="scientific">Streptomyces violascens</name>
    <dbReference type="NCBI Taxonomy" id="67381"/>
    <lineage>
        <taxon>Bacteria</taxon>
        <taxon>Bacillati</taxon>
        <taxon>Actinomycetota</taxon>
        <taxon>Actinomycetes</taxon>
        <taxon>Kitasatosporales</taxon>
        <taxon>Streptomycetaceae</taxon>
        <taxon>Streptomyces</taxon>
    </lineage>
</organism>
<evidence type="ECO:0000313" key="4">
    <source>
        <dbReference type="Proteomes" id="UP001050808"/>
    </source>
</evidence>
<accession>A0ABQ3QVI4</accession>
<dbReference type="PANTHER" id="PTHR47016">
    <property type="entry name" value="ATP-DEPENDENT CLP PROTEASE ATP-BINDING SUBUNIT CLPT1, CHLOROPLASTIC"/>
    <property type="match status" value="1"/>
</dbReference>
<name>A0ABQ3QVI4_9ACTN</name>
<dbReference type="InterPro" id="IPR044217">
    <property type="entry name" value="CLPT1/2"/>
</dbReference>
<dbReference type="Pfam" id="PF02861">
    <property type="entry name" value="Clp_N"/>
    <property type="match status" value="2"/>
</dbReference>
<dbReference type="InterPro" id="IPR036628">
    <property type="entry name" value="Clp_N_dom_sf"/>
</dbReference>